<sequence length="107" mass="11572">MEIPNIITQLIEAQNRHDAPAYSACFTADATVADEGKTHHGREAIEQWISAANAEYQARMKALSYSEAEGKATLTAEISGTFAGSPIVLNYNFVLEDGLIRSLKISG</sequence>
<protein>
    <recommendedName>
        <fullName evidence="1">SnoaL-like domain-containing protein</fullName>
    </recommendedName>
</protein>
<dbReference type="InterPro" id="IPR032710">
    <property type="entry name" value="NTF2-like_dom_sf"/>
</dbReference>
<dbReference type="EMBL" id="MBTF01000039">
    <property type="protein sequence ID" value="OOQ56571.1"/>
    <property type="molecule type" value="Genomic_DNA"/>
</dbReference>
<feature type="domain" description="SnoaL-like" evidence="1">
    <location>
        <begin position="8"/>
        <end position="100"/>
    </location>
</feature>
<gene>
    <name evidence="2" type="ORF">BC343_19240</name>
</gene>
<organism evidence="2 3">
    <name type="scientific">Mucilaginibacter pedocola</name>
    <dbReference type="NCBI Taxonomy" id="1792845"/>
    <lineage>
        <taxon>Bacteria</taxon>
        <taxon>Pseudomonadati</taxon>
        <taxon>Bacteroidota</taxon>
        <taxon>Sphingobacteriia</taxon>
        <taxon>Sphingobacteriales</taxon>
        <taxon>Sphingobacteriaceae</taxon>
        <taxon>Mucilaginibacter</taxon>
    </lineage>
</organism>
<reference evidence="2 3" key="1">
    <citation type="submission" date="2016-07" db="EMBL/GenBank/DDBJ databases">
        <title>Genomic analysis of zinc-resistant bacterium Mucilaginibacter pedocola TBZ30.</title>
        <authorList>
            <person name="Huang J."/>
            <person name="Tang J."/>
        </authorList>
    </citation>
    <scope>NUCLEOTIDE SEQUENCE [LARGE SCALE GENOMIC DNA]</scope>
    <source>
        <strain evidence="2 3">TBZ30</strain>
    </source>
</reference>
<evidence type="ECO:0000313" key="3">
    <source>
        <dbReference type="Proteomes" id="UP000189739"/>
    </source>
</evidence>
<dbReference type="Pfam" id="PF12680">
    <property type="entry name" value="SnoaL_2"/>
    <property type="match status" value="1"/>
</dbReference>
<dbReference type="Proteomes" id="UP000189739">
    <property type="component" value="Unassembled WGS sequence"/>
</dbReference>
<dbReference type="STRING" id="1792845.BC343_19240"/>
<evidence type="ECO:0000259" key="1">
    <source>
        <dbReference type="Pfam" id="PF12680"/>
    </source>
</evidence>
<accession>A0A1S9P6K0</accession>
<dbReference type="Gene3D" id="3.10.450.50">
    <property type="match status" value="1"/>
</dbReference>
<keyword evidence="3" id="KW-1185">Reference proteome</keyword>
<evidence type="ECO:0000313" key="2">
    <source>
        <dbReference type="EMBL" id="OOQ56571.1"/>
    </source>
</evidence>
<dbReference type="InterPro" id="IPR037401">
    <property type="entry name" value="SnoaL-like"/>
</dbReference>
<comment type="caution">
    <text evidence="2">The sequence shown here is derived from an EMBL/GenBank/DDBJ whole genome shotgun (WGS) entry which is preliminary data.</text>
</comment>
<proteinExistence type="predicted"/>
<dbReference type="OrthoDB" id="8684708at2"/>
<name>A0A1S9P6K0_9SPHI</name>
<dbReference type="RefSeq" id="WP_078351532.1">
    <property type="nucleotide sequence ID" value="NZ_MBTF01000039.1"/>
</dbReference>
<dbReference type="SUPFAM" id="SSF54427">
    <property type="entry name" value="NTF2-like"/>
    <property type="match status" value="1"/>
</dbReference>
<dbReference type="AlphaFoldDB" id="A0A1S9P6K0"/>